<evidence type="ECO:0000313" key="1">
    <source>
        <dbReference type="EMBL" id="KAL0955048.1"/>
    </source>
</evidence>
<comment type="caution">
    <text evidence="1">The sequence shown here is derived from an EMBL/GenBank/DDBJ whole genome shotgun (WGS) entry which is preliminary data.</text>
</comment>
<dbReference type="EMBL" id="JASNQZ010000007">
    <property type="protein sequence ID" value="KAL0955048.1"/>
    <property type="molecule type" value="Genomic_DNA"/>
</dbReference>
<protein>
    <recommendedName>
        <fullName evidence="3">Glycosyltransferase</fullName>
    </recommendedName>
</protein>
<evidence type="ECO:0008006" key="3">
    <source>
        <dbReference type="Google" id="ProtNLM"/>
    </source>
</evidence>
<gene>
    <name evidence="1" type="ORF">HGRIS_003966</name>
</gene>
<evidence type="ECO:0000313" key="2">
    <source>
        <dbReference type="Proteomes" id="UP001556367"/>
    </source>
</evidence>
<name>A0ABR3JI01_9AGAR</name>
<reference evidence="2" key="1">
    <citation type="submission" date="2024-06" db="EMBL/GenBank/DDBJ databases">
        <title>Multi-omics analyses provide insights into the biosynthesis of the anticancer antibiotic pleurotin in Hohenbuehelia grisea.</title>
        <authorList>
            <person name="Weaver J.A."/>
            <person name="Alberti F."/>
        </authorList>
    </citation>
    <scope>NUCLEOTIDE SEQUENCE [LARGE SCALE GENOMIC DNA]</scope>
    <source>
        <strain evidence="2">T-177</strain>
    </source>
</reference>
<dbReference type="Proteomes" id="UP001556367">
    <property type="component" value="Unassembled WGS sequence"/>
</dbReference>
<keyword evidence="2" id="KW-1185">Reference proteome</keyword>
<proteinExistence type="predicted"/>
<sequence length="493" mass="55802">MLLAASNRRTVLAITAACVLVLFILGRHQTAYGTEGFDERGRSWKHRLCNVLMPDSSKVQDIQAESVKHSRVAIASTFGFHHDVYLALAWTMERVMKEIGGRLQVYAPTPLNYAFQNIVDDLRLYSGEIKHQDDLLKDVTRNNGDGGIDMIVLGTCEFDLKGEWHTQLLAAWDARDSAHKFQIVCIVHHVLDKGWQGHITEWARRDAIRLLPISAHVAKEFRTSFNELADSFDPTIRTAGYEHIPIDVHVPVLDIPRLPERSTERILSKAVIQGSFNQDRRDYANLFQDLSSSLAKDPSAWGYLPLGDGTAYSVNTTSKAPFHLFLIGSGHIEVPSELKDVVSVHVGLDYNQFYEMMGEMDICIPAFAENGYYEHQASSTFAMAVECEVPILVTKRMRESYTYADDDRVVVTRPAAMREIAAIKALRSKNAVEFLDSDASHTGHPVSENSHISYLVDEMLSRGWTRTKSEYRSYKEDLWKDNEVVVQRLLRDL</sequence>
<organism evidence="1 2">
    <name type="scientific">Hohenbuehelia grisea</name>
    <dbReference type="NCBI Taxonomy" id="104357"/>
    <lineage>
        <taxon>Eukaryota</taxon>
        <taxon>Fungi</taxon>
        <taxon>Dikarya</taxon>
        <taxon>Basidiomycota</taxon>
        <taxon>Agaricomycotina</taxon>
        <taxon>Agaricomycetes</taxon>
        <taxon>Agaricomycetidae</taxon>
        <taxon>Agaricales</taxon>
        <taxon>Pleurotineae</taxon>
        <taxon>Pleurotaceae</taxon>
        <taxon>Hohenbuehelia</taxon>
    </lineage>
</organism>
<accession>A0ABR3JI01</accession>